<sequence>MPAFSLTCRAALTATLLLTPVTAWADVGSGLVGNTVELTGPAGTTKIYYPNRKHIIVRGLDGKQAKGWWRVKGKSICTKMPKADKESCTDPIAEPPVAGSSGEFTGGDATIKWSVSKGKGF</sequence>
<gene>
    <name evidence="3" type="ORF">F2P47_16005</name>
</gene>
<evidence type="ECO:0000313" key="3">
    <source>
        <dbReference type="EMBL" id="KAB7738625.1"/>
    </source>
</evidence>
<comment type="caution">
    <text evidence="3">The sequence shown here is derived from an EMBL/GenBank/DDBJ whole genome shotgun (WGS) entry which is preliminary data.</text>
</comment>
<feature type="signal peptide" evidence="2">
    <location>
        <begin position="1"/>
        <end position="25"/>
    </location>
</feature>
<dbReference type="RefSeq" id="WP_152217391.1">
    <property type="nucleotide sequence ID" value="NZ_JBAQYD010000222.1"/>
</dbReference>
<dbReference type="AlphaFoldDB" id="A0A6N6VD30"/>
<keyword evidence="2" id="KW-0732">Signal</keyword>
<evidence type="ECO:0000313" key="4">
    <source>
        <dbReference type="Proteomes" id="UP000468901"/>
    </source>
</evidence>
<feature type="region of interest" description="Disordered" evidence="1">
    <location>
        <begin position="85"/>
        <end position="105"/>
    </location>
</feature>
<feature type="chain" id="PRO_5026952470" evidence="2">
    <location>
        <begin position="26"/>
        <end position="121"/>
    </location>
</feature>
<evidence type="ECO:0000256" key="1">
    <source>
        <dbReference type="SAM" id="MobiDB-lite"/>
    </source>
</evidence>
<protein>
    <submittedName>
        <fullName evidence="3">Uncharacterized protein</fullName>
    </submittedName>
</protein>
<dbReference type="Proteomes" id="UP000468901">
    <property type="component" value="Unassembled WGS sequence"/>
</dbReference>
<reference evidence="3 4" key="1">
    <citation type="submission" date="2019-09" db="EMBL/GenBank/DDBJ databases">
        <title>Parvibaculum sedimenti sp. nov., isolated from sediment.</title>
        <authorList>
            <person name="Wang Y."/>
        </authorList>
    </citation>
    <scope>NUCLEOTIDE SEQUENCE [LARGE SCALE GENOMIC DNA]</scope>
    <source>
        <strain evidence="3 4">HXT-9</strain>
    </source>
</reference>
<proteinExistence type="predicted"/>
<keyword evidence="4" id="KW-1185">Reference proteome</keyword>
<accession>A0A6N6VD30</accession>
<dbReference type="EMBL" id="WESC01000018">
    <property type="protein sequence ID" value="KAB7738625.1"/>
    <property type="molecule type" value="Genomic_DNA"/>
</dbReference>
<organism evidence="3 4">
    <name type="scientific">Parvibaculum sedimenti</name>
    <dbReference type="NCBI Taxonomy" id="2608632"/>
    <lineage>
        <taxon>Bacteria</taxon>
        <taxon>Pseudomonadati</taxon>
        <taxon>Pseudomonadota</taxon>
        <taxon>Alphaproteobacteria</taxon>
        <taxon>Hyphomicrobiales</taxon>
        <taxon>Parvibaculaceae</taxon>
        <taxon>Parvibaculum</taxon>
    </lineage>
</organism>
<name>A0A6N6VD30_9HYPH</name>
<evidence type="ECO:0000256" key="2">
    <source>
        <dbReference type="SAM" id="SignalP"/>
    </source>
</evidence>